<dbReference type="PANTHER" id="PTHR10492:SF57">
    <property type="entry name" value="ATP-DEPENDENT DNA HELICASE"/>
    <property type="match status" value="1"/>
</dbReference>
<dbReference type="Proteomes" id="UP001235939">
    <property type="component" value="Chromosome 08"/>
</dbReference>
<feature type="domain" description="DNA helicase Pif1-like DEAD-box helicase" evidence="5">
    <location>
        <begin position="2451"/>
        <end position="2666"/>
    </location>
</feature>
<dbReference type="InterPro" id="IPR049163">
    <property type="entry name" value="Pif1-like_2B_dom"/>
</dbReference>
<comment type="catalytic activity">
    <reaction evidence="2">
        <text>ATP + H2O = ADP + phosphate + H(+)</text>
        <dbReference type="Rhea" id="RHEA:13065"/>
        <dbReference type="ChEBI" id="CHEBI:15377"/>
        <dbReference type="ChEBI" id="CHEBI:15378"/>
        <dbReference type="ChEBI" id="CHEBI:30616"/>
        <dbReference type="ChEBI" id="CHEBI:43474"/>
        <dbReference type="ChEBI" id="CHEBI:456216"/>
        <dbReference type="EC" id="5.6.2.3"/>
    </reaction>
</comment>
<evidence type="ECO:0000259" key="7">
    <source>
        <dbReference type="Pfam" id="PF21530"/>
    </source>
</evidence>
<feature type="non-terminal residue" evidence="8">
    <location>
        <position position="1"/>
    </location>
</feature>
<dbReference type="InterPro" id="IPR025476">
    <property type="entry name" value="Helitron_helicase-like"/>
</dbReference>
<evidence type="ECO:0000256" key="2">
    <source>
        <dbReference type="RuleBase" id="RU363044"/>
    </source>
</evidence>
<dbReference type="InterPro" id="IPR010285">
    <property type="entry name" value="DNA_helicase_pif1-like_DEAD"/>
</dbReference>
<feature type="region of interest" description="Disordered" evidence="3">
    <location>
        <begin position="34"/>
        <end position="60"/>
    </location>
</feature>
<comment type="cofactor">
    <cofactor evidence="2">
        <name>Mg(2+)</name>
        <dbReference type="ChEBI" id="CHEBI:18420"/>
    </cofactor>
</comment>
<dbReference type="EMBL" id="CP092870">
    <property type="protein sequence ID" value="UYV71111.1"/>
    <property type="molecule type" value="Genomic_DNA"/>
</dbReference>
<evidence type="ECO:0000313" key="9">
    <source>
        <dbReference type="Proteomes" id="UP001235939"/>
    </source>
</evidence>
<dbReference type="InterPro" id="IPR009057">
    <property type="entry name" value="Homeodomain-like_sf"/>
</dbReference>
<feature type="domain" description="DNA helicase Pif1-like 2B" evidence="7">
    <location>
        <begin position="1046"/>
        <end position="1091"/>
    </location>
</feature>
<evidence type="ECO:0000259" key="6">
    <source>
        <dbReference type="Pfam" id="PF14214"/>
    </source>
</evidence>
<evidence type="ECO:0000256" key="1">
    <source>
        <dbReference type="ARBA" id="ARBA00004123"/>
    </source>
</evidence>
<feature type="domain" description="Helitron helicase-like" evidence="6">
    <location>
        <begin position="202"/>
        <end position="379"/>
    </location>
</feature>
<dbReference type="Gene3D" id="3.30.420.10">
    <property type="entry name" value="Ribonuclease H-like superfamily/Ribonuclease H"/>
    <property type="match status" value="1"/>
</dbReference>
<dbReference type="PANTHER" id="PTHR10492">
    <property type="match status" value="1"/>
</dbReference>
<protein>
    <recommendedName>
        <fullName evidence="2">ATP-dependent DNA helicase</fullName>
        <ecNumber evidence="2">5.6.2.3</ecNumber>
    </recommendedName>
</protein>
<keyword evidence="2" id="KW-0233">DNA recombination</keyword>
<dbReference type="Pfam" id="PF14214">
    <property type="entry name" value="Helitron_like_N"/>
    <property type="match status" value="2"/>
</dbReference>
<dbReference type="Gene3D" id="3.40.50.300">
    <property type="entry name" value="P-loop containing nucleotide triphosphate hydrolases"/>
    <property type="match status" value="3"/>
</dbReference>
<name>A0ABY6KQH2_9ARAC</name>
<dbReference type="Pfam" id="PF05970">
    <property type="entry name" value="PIF1"/>
    <property type="match status" value="3"/>
</dbReference>
<keyword evidence="2" id="KW-0378">Hydrolase</keyword>
<keyword evidence="9" id="KW-1185">Reference proteome</keyword>
<evidence type="ECO:0000256" key="3">
    <source>
        <dbReference type="SAM" id="MobiDB-lite"/>
    </source>
</evidence>
<keyword evidence="2" id="KW-0067">ATP-binding</keyword>
<reference evidence="8 9" key="1">
    <citation type="submission" date="2022-01" db="EMBL/GenBank/DDBJ databases">
        <title>A chromosomal length assembly of Cordylochernes scorpioides.</title>
        <authorList>
            <person name="Zeh D."/>
            <person name="Zeh J."/>
        </authorList>
    </citation>
    <scope>NUCLEOTIDE SEQUENCE [LARGE SCALE GENOMIC DNA]</scope>
    <source>
        <strain evidence="8">IN4F17</strain>
        <tissue evidence="8">Whole Body</tissue>
    </source>
</reference>
<feature type="domain" description="Transposase Tc1-like" evidence="4">
    <location>
        <begin position="1248"/>
        <end position="1317"/>
    </location>
</feature>
<comment type="similarity">
    <text evidence="2">Belongs to the helicase family.</text>
</comment>
<feature type="domain" description="DNA helicase Pif1-like DEAD-box helicase" evidence="5">
    <location>
        <begin position="2144"/>
        <end position="2231"/>
    </location>
</feature>
<evidence type="ECO:0000259" key="4">
    <source>
        <dbReference type="Pfam" id="PF01498"/>
    </source>
</evidence>
<dbReference type="InterPro" id="IPR036397">
    <property type="entry name" value="RNaseH_sf"/>
</dbReference>
<gene>
    <name evidence="8" type="ORF">LAZ67_8001782</name>
</gene>
<keyword evidence="2" id="KW-0234">DNA repair</keyword>
<evidence type="ECO:0000259" key="5">
    <source>
        <dbReference type="Pfam" id="PF05970"/>
    </source>
</evidence>
<evidence type="ECO:0000313" key="8">
    <source>
        <dbReference type="EMBL" id="UYV71111.1"/>
    </source>
</evidence>
<sequence length="2756" mass="313680">MPRRKIRAHYEHMSEFETGRAIGLKEAVGDNLARNPAAHHPESLSVHDTPGGSLHPGQWGSNDILSCHSYNPSNGHTDENRTPTTLRDRMTNPALERALVTMTHQDHALQSLNKMSITSPPQSHHMVESSVGPAPQAANISIGYGETPCFNPEEEDIEDYVEEFKTWLTASKVKGQPGVNKRQTVNKVPLEKSTLEIGGTTVRMMARAGEFNSLLRYGMLTNQFWVDMYAKVETERFSFIRRNQKKLRTENYIHLQDALRADENLANIGQIVILPSSFTGGPRYLHERTQDAMTYVRSYGRPQLFITFTCNPQWKEIQMHLFSNNSAKDRYDLISRVFHLKMKKLIYLVTKAELFGPCKCFMFTIEWQKRGLPHAHLLLWLTNIIRPNQIDEVIQAEIPDINLDRELHAIVMKQMVHGPCGVLNTNSPCMKDGKCSKKYPKGFCETTSTTEDGYPRYRRRCSAEGGLTSSVNMRGVTFEIDNRWIVPYNSVLLRAFDSHINVEYCSSVKAIKYVCKYINKGTDQAVFSLHHLDEVTQFQSGRYISSAEAVWRILGFSIHERSPPIVHLAVHLENGQRVYFTTANAENVISNPRDTTLTAFFKLCNQDTFARTLLYCEVPSFYTWTNNKFLGRKQGTPVEGYPGVRKSDVLGRVYTVHPTNAECYYLRLFLFHIRGPCSFQSLRTVEGVIHTTFQMACKALGLLEDDSHWNETLKEASICRNAASVRALFSTMLIFCHMSDTLTLWHAHKECMSEDILHRMRRDMSIPELDYHADVFNAALLEIDKHVLSISEGLVVCAAASSGIAATLLDGGRTAHSLFKLPLNLYDDELAVCNIAKQSATSKILQQCSLFIWDECTMAHRRSIEALDRTLKDLRDKNSIMGGVTFLFVGDFRQTLSVIPKGTRADEVNACLKRSHIWSSIVKLSLTINMRSHLFGDRGSSFSQLLLELGNGTFATHEGLISIASSDLCVLVEDIHTLISSVYPNIGYLLAMSLSWFSERALLAPRNDAVDKINEYILSKFIAPSRTYLSIDTVVDPNDSVHYPIEILNSINPPGMPVHSLTLKVGAPIILLRNLNPPKLCNGIRLQVNSLHRYLLEATILTGCGTGEKVMIPRIPIISSDLPFHFKRLQFPVKLCFAMTINKAQGQTLKWAGIDLQVPCFSHGQLYVACSHRMPGHRKRRQFKQTDAFTRGMVIGLKRAGWSIRQIAADTHLGVSTVHRLWRRWLEQGNVAINRNVGATRVTSARVDRRILRQAVAAPQATCTAILQHVQDTLDHSISTRTISRRLVANGLHSCRPLRRLPLTPPNRRQRLEWCRARSTWMTEWHRVVFSDESRFCLSSDSRRVRVWRRRGERSNPAAIVERPTVRQRGIMVWGAIAYDSRSPLLRIQGTMTAQRYVDDVLRPVTLPYLQGVPNAIYQQDNARPHTARISQQALYKISFAFASMGAQVSPPPGYGPYCFRIQGQIYHRTGTLHPEDGEGRKFAQLYILDTEVATEERLKLKENQGCNKDLMNAVATLLHQINPFTEAYRMLGDVEKEEERKAKENNNELPSIVMAIKQDRKQDHRRGEQGWHDQIWQVSTAKLHRVTQLQFFSYCLSNRNFFNPLLNGGKLTQQFIVDAYVKIEANRLNYVRMNQKDLRIEDYCVVQQHLENRAIQNGIPIGKMVILPSSFEGSPRNMQQHYQDAMAIVEKHGKPDLFVTMTCNPKWKDITDNLEDWQRVEHRPDLIARVFKLKLEQLLKEINEGLFGTVKAMVYVIEFQKRGLPHAHILLILNGESKLRTEEDVDNVVWAEIPDEEKYPVLNSIVLENMIHGPCGTRNPNCPCMENGVCTKGFPKDFQQFTITDGDGYPSYRRRKGKTYLHKGKSVENSLVVPYNPCLLKKFNCHINVEICASIKSVKYLFKYVYKGHDKANVAITETAANHDETSKFVDSRYVSAPEAIWRIFTFKMHEQSHVIYRLAVHLPNAQALYFNENDSADNLHQKLSKSSTLMEWFKLNQNDQEARNYFYREIPNHYVWETKKTKGTWQPRQRGGENVIGRMYTLRELFAYICVYGPPTSPLELWQEFKEQFTEDFCHRHTINNSISHESCESFAMREVQNILVLHGRSFKEFDLPEPASHLPCLIEDYDEAYKLSMAAEMREILNDGQRAAYNVIIDALEDSESRTPKCFFIDGPGGSGKTFLYELLMHHVRGFNDVVLPSATTGIAANLLTGGRTMHLFYGIPVPINETLPLEANMRCSDIDYCEWLLKLGNGELTNEHNLGEDVIEIPSELLCTQSIVIDIFGHQISIDITNTKSIEILASHAILCPKNDDVDLLNSEIMDRITGEDTVYKSDDTVVTDEDDQRENYPLRELFAYICVYGPPTSPLELWQEFKEQFTEDFCHRHTINNSISHESCESFAMREVQNILVLHGRSFKEFDLPEPASHLPCLIEDYDEAYKLSMAAEMREILNDGQRAAYNVIIDALEDSESRTPKCFFIDGPGGSGKTFLYELLMHHVRGFNDVVLPSATTGIAANLLTGGRTMHLFYGIPVPINETSVSQIKMDTNAAKLLKTAKLLIIDECTMAHRHALLLIDRQLREVMSESVSFKCQIPFGGKVIVFGGDFRQCLPVIPNGTRTEIVDSCIKQSYLWPNFSRLPLEANMRCSDIDYCEWLLKLGNGELTNEHNLGEDVIEIPSELLCTQSIVIDIFGHQISIDITNTKSIEILASHAILCPKNDDVDLLNSEIMDRITGEDTVYKSDDTVVTDEDDQRENYP</sequence>
<dbReference type="InterPro" id="IPR002492">
    <property type="entry name" value="Transposase_Tc1-like"/>
</dbReference>
<organism evidence="8 9">
    <name type="scientific">Cordylochernes scorpioides</name>
    <dbReference type="NCBI Taxonomy" id="51811"/>
    <lineage>
        <taxon>Eukaryota</taxon>
        <taxon>Metazoa</taxon>
        <taxon>Ecdysozoa</taxon>
        <taxon>Arthropoda</taxon>
        <taxon>Chelicerata</taxon>
        <taxon>Arachnida</taxon>
        <taxon>Pseudoscorpiones</taxon>
        <taxon>Cheliferoidea</taxon>
        <taxon>Chernetidae</taxon>
        <taxon>Cordylochernes</taxon>
    </lineage>
</organism>
<feature type="domain" description="DNA helicase Pif1-like DEAD-box helicase" evidence="5">
    <location>
        <begin position="791"/>
        <end position="956"/>
    </location>
</feature>
<proteinExistence type="inferred from homology"/>
<comment type="subcellular location">
    <subcellularLocation>
        <location evidence="1">Nucleus</location>
    </subcellularLocation>
</comment>
<dbReference type="Pfam" id="PF01498">
    <property type="entry name" value="HTH_Tnp_Tc3_2"/>
    <property type="match status" value="1"/>
</dbReference>
<dbReference type="SUPFAM" id="SSF46689">
    <property type="entry name" value="Homeodomain-like"/>
    <property type="match status" value="1"/>
</dbReference>
<keyword evidence="2" id="KW-0347">Helicase</keyword>
<dbReference type="EC" id="5.6.2.3" evidence="2"/>
<keyword evidence="2" id="KW-0547">Nucleotide-binding</keyword>
<keyword evidence="2" id="KW-0227">DNA damage</keyword>
<dbReference type="SUPFAM" id="SSF52540">
    <property type="entry name" value="P-loop containing nucleoside triphosphate hydrolases"/>
    <property type="match status" value="4"/>
</dbReference>
<dbReference type="Pfam" id="PF21530">
    <property type="entry name" value="Pif1_2B_dom"/>
    <property type="match status" value="1"/>
</dbReference>
<dbReference type="InterPro" id="IPR027417">
    <property type="entry name" value="P-loop_NTPase"/>
</dbReference>
<feature type="domain" description="Helitron helicase-like" evidence="6">
    <location>
        <begin position="1594"/>
        <end position="1772"/>
    </location>
</feature>
<accession>A0ABY6KQH2</accession>